<dbReference type="Proteomes" id="UP001430953">
    <property type="component" value="Unassembled WGS sequence"/>
</dbReference>
<dbReference type="EMBL" id="JADYXP020000013">
    <property type="protein sequence ID" value="KAL0110927.1"/>
    <property type="molecule type" value="Genomic_DNA"/>
</dbReference>
<gene>
    <name evidence="1" type="ORF">PUN28_012763</name>
</gene>
<protein>
    <submittedName>
        <fullName evidence="1">Uncharacterized protein</fullName>
    </submittedName>
</protein>
<accession>A0AAW2F606</accession>
<evidence type="ECO:0000313" key="1">
    <source>
        <dbReference type="EMBL" id="KAL0110927.1"/>
    </source>
</evidence>
<reference evidence="1 2" key="1">
    <citation type="submission" date="2023-03" db="EMBL/GenBank/DDBJ databases">
        <title>High recombination rates correlate with genetic variation in Cardiocondyla obscurior ants.</title>
        <authorList>
            <person name="Errbii M."/>
        </authorList>
    </citation>
    <scope>NUCLEOTIDE SEQUENCE [LARGE SCALE GENOMIC DNA]</scope>
    <source>
        <strain evidence="1">Alpha-2009</strain>
        <tissue evidence="1">Whole body</tissue>
    </source>
</reference>
<organism evidence="1 2">
    <name type="scientific">Cardiocondyla obscurior</name>
    <dbReference type="NCBI Taxonomy" id="286306"/>
    <lineage>
        <taxon>Eukaryota</taxon>
        <taxon>Metazoa</taxon>
        <taxon>Ecdysozoa</taxon>
        <taxon>Arthropoda</taxon>
        <taxon>Hexapoda</taxon>
        <taxon>Insecta</taxon>
        <taxon>Pterygota</taxon>
        <taxon>Neoptera</taxon>
        <taxon>Endopterygota</taxon>
        <taxon>Hymenoptera</taxon>
        <taxon>Apocrita</taxon>
        <taxon>Aculeata</taxon>
        <taxon>Formicoidea</taxon>
        <taxon>Formicidae</taxon>
        <taxon>Myrmicinae</taxon>
        <taxon>Cardiocondyla</taxon>
    </lineage>
</organism>
<comment type="caution">
    <text evidence="1">The sequence shown here is derived from an EMBL/GenBank/DDBJ whole genome shotgun (WGS) entry which is preliminary data.</text>
</comment>
<keyword evidence="2" id="KW-1185">Reference proteome</keyword>
<evidence type="ECO:0000313" key="2">
    <source>
        <dbReference type="Proteomes" id="UP001430953"/>
    </source>
</evidence>
<proteinExistence type="predicted"/>
<sequence>MRSLLGTESLETLLYSLHLSSGSLRSVMARYWCQSCQYTLMILDQYKSRLESLLRQYRNDNTGPTLRDNFSPILSISIGTTLFVSAGPDLVVNVGTSPTSVISQ</sequence>
<dbReference type="AlphaFoldDB" id="A0AAW2F606"/>
<name>A0AAW2F606_9HYME</name>